<organism evidence="2 3">
    <name type="scientific">Aromia moschata</name>
    <dbReference type="NCBI Taxonomy" id="1265417"/>
    <lineage>
        <taxon>Eukaryota</taxon>
        <taxon>Metazoa</taxon>
        <taxon>Ecdysozoa</taxon>
        <taxon>Arthropoda</taxon>
        <taxon>Hexapoda</taxon>
        <taxon>Insecta</taxon>
        <taxon>Pterygota</taxon>
        <taxon>Neoptera</taxon>
        <taxon>Endopterygota</taxon>
        <taxon>Coleoptera</taxon>
        <taxon>Polyphaga</taxon>
        <taxon>Cucujiformia</taxon>
        <taxon>Chrysomeloidea</taxon>
        <taxon>Cerambycidae</taxon>
        <taxon>Cerambycinae</taxon>
        <taxon>Callichromatini</taxon>
        <taxon>Aromia</taxon>
    </lineage>
</organism>
<reference evidence="2" key="1">
    <citation type="journal article" date="2023" name="Insect Mol. Biol.">
        <title>Genome sequencing provides insights into the evolution of gene families encoding plant cell wall-degrading enzymes in longhorned beetles.</title>
        <authorList>
            <person name="Shin N.R."/>
            <person name="Okamura Y."/>
            <person name="Kirsch R."/>
            <person name="Pauchet Y."/>
        </authorList>
    </citation>
    <scope>NUCLEOTIDE SEQUENCE</scope>
    <source>
        <strain evidence="2">AMC_N1</strain>
    </source>
</reference>
<evidence type="ECO:0000313" key="2">
    <source>
        <dbReference type="EMBL" id="KAJ8949529.1"/>
    </source>
</evidence>
<gene>
    <name evidence="2" type="ORF">NQ318_005089</name>
</gene>
<accession>A0AAV8YF79</accession>
<evidence type="ECO:0000256" key="1">
    <source>
        <dbReference type="SAM" id="MobiDB-lite"/>
    </source>
</evidence>
<evidence type="ECO:0000313" key="3">
    <source>
        <dbReference type="Proteomes" id="UP001162162"/>
    </source>
</evidence>
<name>A0AAV8YF79_9CUCU</name>
<dbReference type="AlphaFoldDB" id="A0AAV8YF79"/>
<protein>
    <submittedName>
        <fullName evidence="2">Uncharacterized protein</fullName>
    </submittedName>
</protein>
<sequence length="114" mass="12827">MVDLTKSWIGAGILQDYSNYAEEKFLEQDGRLHSEHQQVKYSSHYEDCIQDAAAGWSDQLEEDSTAGNGGWRHRHANDPKHSSQLVNGYNIKIAAVAFDADFEKGFTIALLLVR</sequence>
<dbReference type="Proteomes" id="UP001162162">
    <property type="component" value="Unassembled WGS sequence"/>
</dbReference>
<keyword evidence="3" id="KW-1185">Reference proteome</keyword>
<comment type="caution">
    <text evidence="2">The sequence shown here is derived from an EMBL/GenBank/DDBJ whole genome shotgun (WGS) entry which is preliminary data.</text>
</comment>
<feature type="region of interest" description="Disordered" evidence="1">
    <location>
        <begin position="58"/>
        <end position="83"/>
    </location>
</feature>
<proteinExistence type="predicted"/>
<dbReference type="EMBL" id="JAPWTK010000116">
    <property type="protein sequence ID" value="KAJ8949529.1"/>
    <property type="molecule type" value="Genomic_DNA"/>
</dbReference>